<protein>
    <recommendedName>
        <fullName evidence="3">Nucleotidyltransferase</fullName>
    </recommendedName>
</protein>
<dbReference type="SUPFAM" id="SSF81593">
    <property type="entry name" value="Nucleotidyltransferase substrate binding subunit/domain"/>
    <property type="match status" value="1"/>
</dbReference>
<sequence>MIQFDKFERSLHLLQEQNDRLNKLQIEATELWIIEAVKESIIQRFETCWDSLWKITKRYLSENIGLPEVPNGPNPVLRLTHENMLLPSSIERWMHYAKARVATSHDYSGEKADEALALMNDFVTDAILLYQTLSGQAWKK</sequence>
<name>A0A099LRR2_9VIBR</name>
<gene>
    <name evidence="1" type="ORF">EA26_02200</name>
</gene>
<dbReference type="AlphaFoldDB" id="A0A099LRR2"/>
<accession>A0A099LRR2</accession>
<evidence type="ECO:0000313" key="2">
    <source>
        <dbReference type="Proteomes" id="UP000029994"/>
    </source>
</evidence>
<evidence type="ECO:0000313" key="1">
    <source>
        <dbReference type="EMBL" id="KGK10186.1"/>
    </source>
</evidence>
<dbReference type="Gene3D" id="1.20.120.330">
    <property type="entry name" value="Nucleotidyltransferases domain 2"/>
    <property type="match status" value="1"/>
</dbReference>
<proteinExistence type="predicted"/>
<keyword evidence="2" id="KW-1185">Reference proteome</keyword>
<comment type="caution">
    <text evidence="1">The sequence shown here is derived from an EMBL/GenBank/DDBJ whole genome shotgun (WGS) entry which is preliminary data.</text>
</comment>
<dbReference type="eggNOG" id="ENOG5032S1G">
    <property type="taxonomic scope" value="Bacteria"/>
</dbReference>
<organism evidence="1 2">
    <name type="scientific">Vibrio navarrensis</name>
    <dbReference type="NCBI Taxonomy" id="29495"/>
    <lineage>
        <taxon>Bacteria</taxon>
        <taxon>Pseudomonadati</taxon>
        <taxon>Pseudomonadota</taxon>
        <taxon>Gammaproteobacteria</taxon>
        <taxon>Vibrionales</taxon>
        <taxon>Vibrionaceae</taxon>
        <taxon>Vibrio</taxon>
    </lineage>
</organism>
<dbReference type="RefSeq" id="WP_039422912.1">
    <property type="nucleotide sequence ID" value="NZ_JMCG01000001.1"/>
</dbReference>
<dbReference type="Pfam" id="PF08780">
    <property type="entry name" value="NTase_sub_bind"/>
    <property type="match status" value="1"/>
</dbReference>
<evidence type="ECO:0008006" key="3">
    <source>
        <dbReference type="Google" id="ProtNLM"/>
    </source>
</evidence>
<dbReference type="Proteomes" id="UP000029994">
    <property type="component" value="Unassembled WGS sequence"/>
</dbReference>
<reference evidence="1 2" key="1">
    <citation type="submission" date="2014-04" db="EMBL/GenBank/DDBJ databases">
        <title>Genome sequencing of Vibrio navarrensis strains.</title>
        <authorList>
            <person name="Gladney L.M."/>
            <person name="Katz L.S."/>
            <person name="Marino-Ramirez L."/>
            <person name="Jordan I.K."/>
        </authorList>
    </citation>
    <scope>NUCLEOTIDE SEQUENCE [LARGE SCALE GENOMIC DNA]</scope>
    <source>
        <strain evidence="1 2">ATCC 51183</strain>
    </source>
</reference>
<dbReference type="GeneID" id="43682015"/>
<dbReference type="InterPro" id="IPR010235">
    <property type="entry name" value="HepT"/>
</dbReference>
<dbReference type="EMBL" id="JMCG01000001">
    <property type="protein sequence ID" value="KGK10186.1"/>
    <property type="molecule type" value="Genomic_DNA"/>
</dbReference>
<dbReference type="STRING" id="29495.EA26_02200"/>